<dbReference type="PROSITE" id="PS50240">
    <property type="entry name" value="TRYPSIN_DOM"/>
    <property type="match status" value="1"/>
</dbReference>
<dbReference type="EMBL" id="BSBI01000004">
    <property type="protein sequence ID" value="GLF94893.1"/>
    <property type="molecule type" value="Genomic_DNA"/>
</dbReference>
<gene>
    <name evidence="6" type="ORF">SYYSPA8_11370</name>
</gene>
<dbReference type="SMART" id="SM00020">
    <property type="entry name" value="Tryp_SPc"/>
    <property type="match status" value="1"/>
</dbReference>
<keyword evidence="3" id="KW-0720">Serine protease</keyword>
<dbReference type="InterPro" id="IPR001314">
    <property type="entry name" value="Peptidase_S1A"/>
</dbReference>
<dbReference type="PROSITE" id="PS00135">
    <property type="entry name" value="TRYPSIN_SER"/>
    <property type="match status" value="1"/>
</dbReference>
<reference evidence="6 7" key="1">
    <citation type="submission" date="2022-10" db="EMBL/GenBank/DDBJ databases">
        <title>Draft genome sequence of Streptomyces sp. YSPA8.</title>
        <authorList>
            <person name="Moriuchi R."/>
            <person name="Dohra H."/>
            <person name="Yamamura H."/>
            <person name="Kodani S."/>
        </authorList>
    </citation>
    <scope>NUCLEOTIDE SEQUENCE [LARGE SCALE GENOMIC DNA]</scope>
    <source>
        <strain evidence="6 7">YSPA8</strain>
    </source>
</reference>
<dbReference type="PANTHER" id="PTHR24276:SF98">
    <property type="entry name" value="FI18310P1-RELATED"/>
    <property type="match status" value="1"/>
</dbReference>
<keyword evidence="7" id="KW-1185">Reference proteome</keyword>
<keyword evidence="3 6" id="KW-0645">Protease</keyword>
<dbReference type="PRINTS" id="PR00722">
    <property type="entry name" value="CHYMOTRYPSIN"/>
</dbReference>
<dbReference type="InterPro" id="IPR009003">
    <property type="entry name" value="Peptidase_S1_PA"/>
</dbReference>
<dbReference type="SUPFAM" id="SSF50494">
    <property type="entry name" value="Trypsin-like serine proteases"/>
    <property type="match status" value="1"/>
</dbReference>
<evidence type="ECO:0000256" key="2">
    <source>
        <dbReference type="ARBA" id="ARBA00023157"/>
    </source>
</evidence>
<evidence type="ECO:0000256" key="1">
    <source>
        <dbReference type="ARBA" id="ARBA00007664"/>
    </source>
</evidence>
<dbReference type="Proteomes" id="UP001291653">
    <property type="component" value="Unassembled WGS sequence"/>
</dbReference>
<evidence type="ECO:0000313" key="6">
    <source>
        <dbReference type="EMBL" id="GLF94893.1"/>
    </source>
</evidence>
<organism evidence="6 7">
    <name type="scientific">Streptomyces yaizuensis</name>
    <dbReference type="NCBI Taxonomy" id="2989713"/>
    <lineage>
        <taxon>Bacteria</taxon>
        <taxon>Bacillati</taxon>
        <taxon>Actinomycetota</taxon>
        <taxon>Actinomycetes</taxon>
        <taxon>Kitasatosporales</taxon>
        <taxon>Streptomycetaceae</taxon>
        <taxon>Streptomyces</taxon>
    </lineage>
</organism>
<dbReference type="Pfam" id="PF00089">
    <property type="entry name" value="Trypsin"/>
    <property type="match status" value="1"/>
</dbReference>
<feature type="domain" description="Peptidase S1" evidence="5">
    <location>
        <begin position="32"/>
        <end position="257"/>
    </location>
</feature>
<dbReference type="InterPro" id="IPR043504">
    <property type="entry name" value="Peptidase_S1_PA_chymotrypsin"/>
</dbReference>
<accession>A0ABQ5NWZ5</accession>
<dbReference type="InterPro" id="IPR001254">
    <property type="entry name" value="Trypsin_dom"/>
</dbReference>
<dbReference type="InterPro" id="IPR018114">
    <property type="entry name" value="TRYPSIN_HIS"/>
</dbReference>
<feature type="signal peptide" evidence="4">
    <location>
        <begin position="1"/>
        <end position="31"/>
    </location>
</feature>
<sequence>MPVFTKRAAAVLTTTALAVTGLAATAAPATAIHGGQNTTVTDHPYAMLFTTADNQQVCGGTLVAPTKVLTAAHCVDDATSTNLKVIGGRTDLSSTKGTVRAIRSIALHPQYDGTGLVNDAAVVTLSASMPYATLPVAGPNDTALYTLGTTAKAVGWGRIARDTNATRLKSAQLTVSPLAKCDPFTEPTDSLDRKVCGTPPAGTQNSICRGDSGGPLVAGGKVIGVVTSGNKYCDTEHLKSVFTRTSSIAADLGLPTS</sequence>
<dbReference type="GO" id="GO:0006508">
    <property type="term" value="P:proteolysis"/>
    <property type="evidence" value="ECO:0007669"/>
    <property type="project" value="UniProtKB-KW"/>
</dbReference>
<dbReference type="GO" id="GO:0008233">
    <property type="term" value="F:peptidase activity"/>
    <property type="evidence" value="ECO:0007669"/>
    <property type="project" value="UniProtKB-KW"/>
</dbReference>
<name>A0ABQ5NWZ5_9ACTN</name>
<dbReference type="RefSeq" id="WP_323446983.1">
    <property type="nucleotide sequence ID" value="NZ_BSBI01000004.1"/>
</dbReference>
<dbReference type="PROSITE" id="PS00134">
    <property type="entry name" value="TRYPSIN_HIS"/>
    <property type="match status" value="1"/>
</dbReference>
<dbReference type="InterPro" id="IPR050430">
    <property type="entry name" value="Peptidase_S1"/>
</dbReference>
<evidence type="ECO:0000313" key="7">
    <source>
        <dbReference type="Proteomes" id="UP001291653"/>
    </source>
</evidence>
<comment type="similarity">
    <text evidence="1">Belongs to the peptidase S1 family.</text>
</comment>
<keyword evidence="3" id="KW-0378">Hydrolase</keyword>
<evidence type="ECO:0000259" key="5">
    <source>
        <dbReference type="PROSITE" id="PS50240"/>
    </source>
</evidence>
<keyword evidence="2" id="KW-1015">Disulfide bond</keyword>
<proteinExistence type="inferred from homology"/>
<evidence type="ECO:0000256" key="4">
    <source>
        <dbReference type="SAM" id="SignalP"/>
    </source>
</evidence>
<dbReference type="InterPro" id="IPR033116">
    <property type="entry name" value="TRYPSIN_SER"/>
</dbReference>
<dbReference type="Gene3D" id="2.40.10.10">
    <property type="entry name" value="Trypsin-like serine proteases"/>
    <property type="match status" value="1"/>
</dbReference>
<dbReference type="PANTHER" id="PTHR24276">
    <property type="entry name" value="POLYSERASE-RELATED"/>
    <property type="match status" value="1"/>
</dbReference>
<protein>
    <submittedName>
        <fullName evidence="6">Serine protease</fullName>
    </submittedName>
</protein>
<evidence type="ECO:0000256" key="3">
    <source>
        <dbReference type="RuleBase" id="RU363034"/>
    </source>
</evidence>
<comment type="caution">
    <text evidence="6">The sequence shown here is derived from an EMBL/GenBank/DDBJ whole genome shotgun (WGS) entry which is preliminary data.</text>
</comment>
<keyword evidence="4" id="KW-0732">Signal</keyword>
<feature type="chain" id="PRO_5047443117" evidence="4">
    <location>
        <begin position="32"/>
        <end position="257"/>
    </location>
</feature>
<dbReference type="CDD" id="cd00190">
    <property type="entry name" value="Tryp_SPc"/>
    <property type="match status" value="1"/>
</dbReference>